<dbReference type="Proteomes" id="UP000004067">
    <property type="component" value="Unassembled WGS sequence"/>
</dbReference>
<dbReference type="EMBL" id="AFHQ01000007">
    <property type="protein sequence ID" value="EGK62071.1"/>
    <property type="molecule type" value="Genomic_DNA"/>
</dbReference>
<protein>
    <submittedName>
        <fullName evidence="2">Esterase</fullName>
    </submittedName>
</protein>
<evidence type="ECO:0000313" key="2">
    <source>
        <dbReference type="EMBL" id="EGK62071.1"/>
    </source>
</evidence>
<sequence length="70" mass="7977">MVMPFVVVFVLPSLFCLLGEVYKSFGFLGVLISLATIVLLLWIIAFLEMKSDEAAEQYKKKCEMRNQRGT</sequence>
<name>F5RJ85_9FIRM</name>
<comment type="caution">
    <text evidence="2">The sequence shown here is derived from an EMBL/GenBank/DDBJ whole genome shotgun (WGS) entry which is preliminary data.</text>
</comment>
<reference evidence="2 3" key="1">
    <citation type="submission" date="2011-04" db="EMBL/GenBank/DDBJ databases">
        <authorList>
            <person name="Muzny D."/>
            <person name="Qin X."/>
            <person name="Deng J."/>
            <person name="Jiang H."/>
            <person name="Liu Y."/>
            <person name="Qu J."/>
            <person name="Song X.-Z."/>
            <person name="Zhang L."/>
            <person name="Thornton R."/>
            <person name="Coyle M."/>
            <person name="Francisco L."/>
            <person name="Jackson L."/>
            <person name="Javaid M."/>
            <person name="Korchina V."/>
            <person name="Kovar C."/>
            <person name="Mata R."/>
            <person name="Mathew T."/>
            <person name="Ngo R."/>
            <person name="Nguyen L."/>
            <person name="Nguyen N."/>
            <person name="Okwuonu G."/>
            <person name="Ongeri F."/>
            <person name="Pham C."/>
            <person name="Simmons D."/>
            <person name="Wilczek-Boney K."/>
            <person name="Hale W."/>
            <person name="Jakkamsetti A."/>
            <person name="Pham P."/>
            <person name="Ruth R."/>
            <person name="San Lucas F."/>
            <person name="Warren J."/>
            <person name="Zhang J."/>
            <person name="Zhao Z."/>
            <person name="Zhou C."/>
            <person name="Zhu D."/>
            <person name="Lee S."/>
            <person name="Bess C."/>
            <person name="Blankenburg K."/>
            <person name="Forbes L."/>
            <person name="Fu Q."/>
            <person name="Gubbala S."/>
            <person name="Hirani K."/>
            <person name="Jayaseelan J.C."/>
            <person name="Lara F."/>
            <person name="Munidasa M."/>
            <person name="Palculict T."/>
            <person name="Patil S."/>
            <person name="Pu L.-L."/>
            <person name="Saada N."/>
            <person name="Tang L."/>
            <person name="Weissenberger G."/>
            <person name="Zhu Y."/>
            <person name="Hemphill L."/>
            <person name="Shang Y."/>
            <person name="Youmans B."/>
            <person name="Ayvaz T."/>
            <person name="Ross M."/>
            <person name="Santibanez J."/>
            <person name="Aqrawi P."/>
            <person name="Gross S."/>
            <person name="Joshi V."/>
            <person name="Fowler G."/>
            <person name="Nazareth L."/>
            <person name="Reid J."/>
            <person name="Worley K."/>
            <person name="Petrosino J."/>
            <person name="Highlander S."/>
            <person name="Gibbs R."/>
        </authorList>
    </citation>
    <scope>NUCLEOTIDE SEQUENCE [LARGE SCALE GENOMIC DNA]</scope>
    <source>
        <strain evidence="2 3">DSM 2778</strain>
    </source>
</reference>
<keyword evidence="3" id="KW-1185">Reference proteome</keyword>
<dbReference type="HOGENOM" id="CLU_203069_0_0_9"/>
<feature type="transmembrane region" description="Helical" evidence="1">
    <location>
        <begin position="29"/>
        <end position="47"/>
    </location>
</feature>
<keyword evidence="1" id="KW-0472">Membrane</keyword>
<dbReference type="AlphaFoldDB" id="F5RJ85"/>
<evidence type="ECO:0000256" key="1">
    <source>
        <dbReference type="SAM" id="Phobius"/>
    </source>
</evidence>
<keyword evidence="1" id="KW-0812">Transmembrane</keyword>
<accession>F5RJ85</accession>
<evidence type="ECO:0000313" key="3">
    <source>
        <dbReference type="Proteomes" id="UP000004067"/>
    </source>
</evidence>
<gene>
    <name evidence="2" type="ORF">HMPREF9081_0320</name>
</gene>
<dbReference type="eggNOG" id="ENOG502ZD1N">
    <property type="taxonomic scope" value="Bacteria"/>
</dbReference>
<organism evidence="2 3">
    <name type="scientific">Centipeda periodontii DSM 2778</name>
    <dbReference type="NCBI Taxonomy" id="888060"/>
    <lineage>
        <taxon>Bacteria</taxon>
        <taxon>Bacillati</taxon>
        <taxon>Bacillota</taxon>
        <taxon>Negativicutes</taxon>
        <taxon>Selenomonadales</taxon>
        <taxon>Selenomonadaceae</taxon>
        <taxon>Centipeda</taxon>
    </lineage>
</organism>
<keyword evidence="1" id="KW-1133">Transmembrane helix</keyword>
<proteinExistence type="predicted"/>
<dbReference type="STRING" id="888060.HMPREF9081_0320"/>